<keyword evidence="3" id="KW-1185">Reference proteome</keyword>
<evidence type="ECO:0008006" key="4">
    <source>
        <dbReference type="Google" id="ProtNLM"/>
    </source>
</evidence>
<feature type="transmembrane region" description="Helical" evidence="1">
    <location>
        <begin position="193"/>
        <end position="214"/>
    </location>
</feature>
<feature type="transmembrane region" description="Helical" evidence="1">
    <location>
        <begin position="165"/>
        <end position="187"/>
    </location>
</feature>
<keyword evidence="1" id="KW-0812">Transmembrane</keyword>
<evidence type="ECO:0000313" key="3">
    <source>
        <dbReference type="Proteomes" id="UP001295794"/>
    </source>
</evidence>
<gene>
    <name evidence="2" type="ORF">MYCIT1_LOCUS25515</name>
</gene>
<sequence>MNVPPPRRTARSSSPGHPHPAFKILNSTQVMPARDIHLDWKPPTVVKEQSEAFRSTAQTSTMLSAFFTLLSGVLFAAATCSGRVPTTESSRVLLWFRITSYAAMMLNVFGSVASLCIVDFIGDLTLNSSCRQPPTLGILPASTRPVQLLRRYGAPQNFPIVFAQWVIYLLLGIVFMLAQLIFLVWIIEGLTAVSIVLTCICSTAGLSLFLSTVIGGKSD</sequence>
<keyword evidence="1" id="KW-0472">Membrane</keyword>
<protein>
    <recommendedName>
        <fullName evidence="4">Transmembrane protein</fullName>
    </recommendedName>
</protein>
<evidence type="ECO:0000313" key="2">
    <source>
        <dbReference type="EMBL" id="CAK5276885.1"/>
    </source>
</evidence>
<evidence type="ECO:0000256" key="1">
    <source>
        <dbReference type="SAM" id="Phobius"/>
    </source>
</evidence>
<dbReference type="AlphaFoldDB" id="A0AAD2HK51"/>
<accession>A0AAD2HK51</accession>
<reference evidence="2" key="1">
    <citation type="submission" date="2023-11" db="EMBL/GenBank/DDBJ databases">
        <authorList>
            <person name="De Vega J J."/>
            <person name="De Vega J J."/>
        </authorList>
    </citation>
    <scope>NUCLEOTIDE SEQUENCE</scope>
</reference>
<dbReference type="Proteomes" id="UP001295794">
    <property type="component" value="Unassembled WGS sequence"/>
</dbReference>
<feature type="transmembrane region" description="Helical" evidence="1">
    <location>
        <begin position="98"/>
        <end position="121"/>
    </location>
</feature>
<keyword evidence="1" id="KW-1133">Transmembrane helix</keyword>
<name>A0AAD2HK51_9AGAR</name>
<proteinExistence type="predicted"/>
<feature type="transmembrane region" description="Helical" evidence="1">
    <location>
        <begin position="60"/>
        <end position="78"/>
    </location>
</feature>
<comment type="caution">
    <text evidence="2">The sequence shown here is derived from an EMBL/GenBank/DDBJ whole genome shotgun (WGS) entry which is preliminary data.</text>
</comment>
<dbReference type="EMBL" id="CAVNYO010000414">
    <property type="protein sequence ID" value="CAK5276885.1"/>
    <property type="molecule type" value="Genomic_DNA"/>
</dbReference>
<organism evidence="2 3">
    <name type="scientific">Mycena citricolor</name>
    <dbReference type="NCBI Taxonomy" id="2018698"/>
    <lineage>
        <taxon>Eukaryota</taxon>
        <taxon>Fungi</taxon>
        <taxon>Dikarya</taxon>
        <taxon>Basidiomycota</taxon>
        <taxon>Agaricomycotina</taxon>
        <taxon>Agaricomycetes</taxon>
        <taxon>Agaricomycetidae</taxon>
        <taxon>Agaricales</taxon>
        <taxon>Marasmiineae</taxon>
        <taxon>Mycenaceae</taxon>
        <taxon>Mycena</taxon>
    </lineage>
</organism>